<sequence>MKLHLFPILASIIILSGCPNSHDNSSNTKKYTVTVTNLTNNQPLSPVTAIAYNNDYKLFSIGSPASISLEKLAESGDNSDYIASKETNKNVLDAVSGAGIILPGSSDTVSLTTSTNTDTYLSVASMLVNTNDGFIADNKQVISTLAKGDSITVKLNVWDSGTEANSETAATIPGPAGEGEGFNSVRDDTQDQVTLHSGVITTEDGLATSTLNSTHRFLNPAAQVTITRTE</sequence>
<dbReference type="Pfam" id="PF06468">
    <property type="entry name" value="Spond_N"/>
    <property type="match status" value="1"/>
</dbReference>
<dbReference type="AlphaFoldDB" id="A0A2T3KGP6"/>
<organism evidence="2 3">
    <name type="scientific">Photobacterium kishitanii</name>
    <dbReference type="NCBI Taxonomy" id="318456"/>
    <lineage>
        <taxon>Bacteria</taxon>
        <taxon>Pseudomonadati</taxon>
        <taxon>Pseudomonadota</taxon>
        <taxon>Gammaproteobacteria</taxon>
        <taxon>Vibrionales</taxon>
        <taxon>Vibrionaceae</taxon>
        <taxon>Photobacterium</taxon>
    </lineage>
</organism>
<evidence type="ECO:0000259" key="1">
    <source>
        <dbReference type="Pfam" id="PF06468"/>
    </source>
</evidence>
<dbReference type="InterPro" id="IPR009465">
    <property type="entry name" value="Spondin_N"/>
</dbReference>
<dbReference type="NCBIfam" id="NF038123">
    <property type="entry name" value="NF038123_dom"/>
    <property type="match status" value="1"/>
</dbReference>
<reference evidence="2 3" key="1">
    <citation type="submission" date="2018-01" db="EMBL/GenBank/DDBJ databases">
        <title>Whole genome sequencing of Histamine producing bacteria.</title>
        <authorList>
            <person name="Butler K."/>
        </authorList>
    </citation>
    <scope>NUCLEOTIDE SEQUENCE [LARGE SCALE GENOMIC DNA]</scope>
    <source>
        <strain evidence="2 3">FS-7.2</strain>
    </source>
</reference>
<dbReference type="PROSITE" id="PS51257">
    <property type="entry name" value="PROKAR_LIPOPROTEIN"/>
    <property type="match status" value="1"/>
</dbReference>
<name>A0A2T3KGP6_9GAMM</name>
<evidence type="ECO:0000313" key="2">
    <source>
        <dbReference type="EMBL" id="PSU98057.1"/>
    </source>
</evidence>
<dbReference type="InterPro" id="IPR038678">
    <property type="entry name" value="Spondin_N_sf"/>
</dbReference>
<gene>
    <name evidence="2" type="ORF">C9J27_13525</name>
</gene>
<proteinExistence type="predicted"/>
<dbReference type="RefSeq" id="WP_058120494.1">
    <property type="nucleotide sequence ID" value="NZ_LNTE01000026.1"/>
</dbReference>
<dbReference type="Gene3D" id="2.60.40.2130">
    <property type="entry name" value="F-spondin domain"/>
    <property type="match status" value="1"/>
</dbReference>
<protein>
    <recommendedName>
        <fullName evidence="1">Spondin domain-containing protein</fullName>
    </recommendedName>
</protein>
<feature type="domain" description="Spondin" evidence="1">
    <location>
        <begin position="43"/>
        <end position="164"/>
    </location>
</feature>
<accession>A0A2T3KGP6</accession>
<comment type="caution">
    <text evidence="2">The sequence shown here is derived from an EMBL/GenBank/DDBJ whole genome shotgun (WGS) entry which is preliminary data.</text>
</comment>
<evidence type="ECO:0000313" key="3">
    <source>
        <dbReference type="Proteomes" id="UP000241426"/>
    </source>
</evidence>
<dbReference type="Proteomes" id="UP000241426">
    <property type="component" value="Unassembled WGS sequence"/>
</dbReference>
<dbReference type="EMBL" id="PYNF01000011">
    <property type="protein sequence ID" value="PSU98057.1"/>
    <property type="molecule type" value="Genomic_DNA"/>
</dbReference>